<dbReference type="RefSeq" id="WP_408163632.1">
    <property type="nucleotide sequence ID" value="NZ_JAQQDB010000045.1"/>
</dbReference>
<dbReference type="EMBL" id="JAQQDB010000045">
    <property type="protein sequence ID" value="MFM0522094.1"/>
    <property type="molecule type" value="Genomic_DNA"/>
</dbReference>
<dbReference type="Proteomes" id="UP001629462">
    <property type="component" value="Unassembled WGS sequence"/>
</dbReference>
<protein>
    <recommendedName>
        <fullName evidence="4">Lipoprotein</fullName>
    </recommendedName>
</protein>
<evidence type="ECO:0000313" key="2">
    <source>
        <dbReference type="EMBL" id="MFM0522094.1"/>
    </source>
</evidence>
<evidence type="ECO:0000256" key="1">
    <source>
        <dbReference type="SAM" id="SignalP"/>
    </source>
</evidence>
<evidence type="ECO:0008006" key="4">
    <source>
        <dbReference type="Google" id="ProtNLM"/>
    </source>
</evidence>
<keyword evidence="3" id="KW-1185">Reference proteome</keyword>
<sequence>MCKLLVATLLGSFAVCASASPNKEAREYKDAYACSMESFKSGYGAGPAGYCVGNSRDPSKLEERAYADAERDFRTGKTKQTAAVGCTFGYAVWQASGSHADDFLEGPQRVATMRETAKLASANKQPAIYDQNGAGVPVEQINHWFSAKKINQWETKVTLTPEALKTCSKKQIG</sequence>
<evidence type="ECO:0000313" key="3">
    <source>
        <dbReference type="Proteomes" id="UP001629462"/>
    </source>
</evidence>
<feature type="chain" id="PRO_5046520935" description="Lipoprotein" evidence="1">
    <location>
        <begin position="20"/>
        <end position="173"/>
    </location>
</feature>
<keyword evidence="1" id="KW-0732">Signal</keyword>
<comment type="caution">
    <text evidence="2">The sequence shown here is derived from an EMBL/GenBank/DDBJ whole genome shotgun (WGS) entry which is preliminary data.</text>
</comment>
<proteinExistence type="predicted"/>
<feature type="signal peptide" evidence="1">
    <location>
        <begin position="1"/>
        <end position="19"/>
    </location>
</feature>
<organism evidence="2 3">
    <name type="scientific">Caballeronia jiangsuensis</name>
    <dbReference type="NCBI Taxonomy" id="1458357"/>
    <lineage>
        <taxon>Bacteria</taxon>
        <taxon>Pseudomonadati</taxon>
        <taxon>Pseudomonadota</taxon>
        <taxon>Betaproteobacteria</taxon>
        <taxon>Burkholderiales</taxon>
        <taxon>Burkholderiaceae</taxon>
        <taxon>Caballeronia</taxon>
    </lineage>
</organism>
<accession>A0ABW9CUG8</accession>
<name>A0ABW9CUG8_9BURK</name>
<gene>
    <name evidence="2" type="ORF">PQR08_32235</name>
</gene>
<reference evidence="2 3" key="1">
    <citation type="journal article" date="2024" name="Chem. Sci.">
        <title>Discovery of megapolipeptins by genome mining of a Burkholderiales bacteria collection.</title>
        <authorList>
            <person name="Paulo B.S."/>
            <person name="Recchia M.J.J."/>
            <person name="Lee S."/>
            <person name="Fergusson C.H."/>
            <person name="Romanowski S.B."/>
            <person name="Hernandez A."/>
            <person name="Krull N."/>
            <person name="Liu D.Y."/>
            <person name="Cavanagh H."/>
            <person name="Bos A."/>
            <person name="Gray C.A."/>
            <person name="Murphy B.T."/>
            <person name="Linington R.G."/>
            <person name="Eustaquio A.S."/>
        </authorList>
    </citation>
    <scope>NUCLEOTIDE SEQUENCE [LARGE SCALE GENOMIC DNA]</scope>
    <source>
        <strain evidence="2 3">RL17-374-BIF-D</strain>
    </source>
</reference>